<dbReference type="RefSeq" id="WP_198064115.1">
    <property type="nucleotide sequence ID" value="NZ_FOOU01000005.1"/>
</dbReference>
<evidence type="ECO:0000256" key="5">
    <source>
        <dbReference type="ARBA" id="ARBA00022989"/>
    </source>
</evidence>
<comment type="similarity">
    <text evidence="7">Belongs to the binding-protein-dependent transport system permease family. OppBC subfamily.</text>
</comment>
<accession>A0A1I2QRA0</accession>
<evidence type="ECO:0000256" key="1">
    <source>
        <dbReference type="ARBA" id="ARBA00004651"/>
    </source>
</evidence>
<evidence type="ECO:0000259" key="9">
    <source>
        <dbReference type="PROSITE" id="PS50928"/>
    </source>
</evidence>
<dbReference type="PANTHER" id="PTHR43163">
    <property type="entry name" value="DIPEPTIDE TRANSPORT SYSTEM PERMEASE PROTEIN DPPB-RELATED"/>
    <property type="match status" value="1"/>
</dbReference>
<evidence type="ECO:0000256" key="2">
    <source>
        <dbReference type="ARBA" id="ARBA00022448"/>
    </source>
</evidence>
<evidence type="ECO:0000256" key="4">
    <source>
        <dbReference type="ARBA" id="ARBA00022692"/>
    </source>
</evidence>
<evidence type="ECO:0000256" key="3">
    <source>
        <dbReference type="ARBA" id="ARBA00022475"/>
    </source>
</evidence>
<gene>
    <name evidence="10" type="ORF">SAMN05216175_10578</name>
</gene>
<dbReference type="EMBL" id="FOOU01000005">
    <property type="protein sequence ID" value="SFG30540.1"/>
    <property type="molecule type" value="Genomic_DNA"/>
</dbReference>
<proteinExistence type="inferred from homology"/>
<keyword evidence="2 8" id="KW-0813">Transport</keyword>
<dbReference type="SUPFAM" id="SSF161098">
    <property type="entry name" value="MetI-like"/>
    <property type="match status" value="1"/>
</dbReference>
<keyword evidence="5 8" id="KW-1133">Transmembrane helix</keyword>
<evidence type="ECO:0000256" key="7">
    <source>
        <dbReference type="ARBA" id="ARBA00024202"/>
    </source>
</evidence>
<dbReference type="PROSITE" id="PS50928">
    <property type="entry name" value="ABC_TM1"/>
    <property type="match status" value="1"/>
</dbReference>
<evidence type="ECO:0000313" key="10">
    <source>
        <dbReference type="EMBL" id="SFG30540.1"/>
    </source>
</evidence>
<keyword evidence="3" id="KW-1003">Cell membrane</keyword>
<organism evidence="10 11">
    <name type="scientific">Neptunomonas qingdaonensis</name>
    <dbReference type="NCBI Taxonomy" id="1045558"/>
    <lineage>
        <taxon>Bacteria</taxon>
        <taxon>Pseudomonadati</taxon>
        <taxon>Pseudomonadota</taxon>
        <taxon>Gammaproteobacteria</taxon>
        <taxon>Oceanospirillales</taxon>
        <taxon>Oceanospirillaceae</taxon>
        <taxon>Neptunomonas</taxon>
    </lineage>
</organism>
<feature type="transmembrane region" description="Helical" evidence="8">
    <location>
        <begin position="233"/>
        <end position="255"/>
    </location>
</feature>
<evidence type="ECO:0000256" key="6">
    <source>
        <dbReference type="ARBA" id="ARBA00023136"/>
    </source>
</evidence>
<dbReference type="InterPro" id="IPR000515">
    <property type="entry name" value="MetI-like"/>
</dbReference>
<name>A0A1I2QRA0_9GAMM</name>
<dbReference type="InterPro" id="IPR035906">
    <property type="entry name" value="MetI-like_sf"/>
</dbReference>
<dbReference type="Gene3D" id="1.10.3720.10">
    <property type="entry name" value="MetI-like"/>
    <property type="match status" value="1"/>
</dbReference>
<comment type="subcellular location">
    <subcellularLocation>
        <location evidence="1 8">Cell membrane</location>
        <topology evidence="1 8">Multi-pass membrane protein</topology>
    </subcellularLocation>
</comment>
<reference evidence="11" key="1">
    <citation type="submission" date="2016-10" db="EMBL/GenBank/DDBJ databases">
        <authorList>
            <person name="Varghese N."/>
            <person name="Submissions S."/>
        </authorList>
    </citation>
    <scope>NUCLEOTIDE SEQUENCE [LARGE SCALE GENOMIC DNA]</scope>
    <source>
        <strain evidence="11">CGMCC 1.10971</strain>
    </source>
</reference>
<evidence type="ECO:0000313" key="11">
    <source>
        <dbReference type="Proteomes" id="UP000198623"/>
    </source>
</evidence>
<keyword evidence="11" id="KW-1185">Reference proteome</keyword>
<feature type="domain" description="ABC transmembrane type-1" evidence="9">
    <location>
        <begin position="97"/>
        <end position="294"/>
    </location>
</feature>
<feature type="transmembrane region" description="Helical" evidence="8">
    <location>
        <begin position="134"/>
        <end position="157"/>
    </location>
</feature>
<feature type="transmembrane region" description="Helical" evidence="8">
    <location>
        <begin position="12"/>
        <end position="31"/>
    </location>
</feature>
<dbReference type="GO" id="GO:0005886">
    <property type="term" value="C:plasma membrane"/>
    <property type="evidence" value="ECO:0007669"/>
    <property type="project" value="UniProtKB-SubCell"/>
</dbReference>
<keyword evidence="6 8" id="KW-0472">Membrane</keyword>
<feature type="transmembrane region" description="Helical" evidence="8">
    <location>
        <begin position="275"/>
        <end position="301"/>
    </location>
</feature>
<feature type="transmembrane region" description="Helical" evidence="8">
    <location>
        <begin position="163"/>
        <end position="188"/>
    </location>
</feature>
<keyword evidence="4 8" id="KW-0812">Transmembrane</keyword>
<evidence type="ECO:0000256" key="8">
    <source>
        <dbReference type="RuleBase" id="RU363032"/>
    </source>
</evidence>
<dbReference type="CDD" id="cd06261">
    <property type="entry name" value="TM_PBP2"/>
    <property type="match status" value="1"/>
</dbReference>
<dbReference type="Proteomes" id="UP000198623">
    <property type="component" value="Unassembled WGS sequence"/>
</dbReference>
<sequence length="308" mass="33989">MPIVSYFIKRFLQAAFVVVVVSLLVAFAIRMTGDPAMMMLGESANITEADLHNIREQMGLNRPFLVQYWGFMSGLFSGDLGDSFFRGAIAPLIWQAMKATMLLAIISLGVSMLISLPLGIYAARHKNSWGDQCIRILSLTGLSFPNFWLGIMLMLLFSVTLKWLPVSGFSGASSLILPALTIGIILTASNLRIIRSAMLEVLNSQYVMVARAKGLSEHRVIYRHALRNSAITIITYLGLQFGALMGGLVVVELVFNWPGMGTLAIESIAQRDYPILQTVVTVLAMLIVFVNLLVDVAYVMLDPRIRLE</sequence>
<dbReference type="Pfam" id="PF19300">
    <property type="entry name" value="BPD_transp_1_N"/>
    <property type="match status" value="1"/>
</dbReference>
<dbReference type="GO" id="GO:0055085">
    <property type="term" value="P:transmembrane transport"/>
    <property type="evidence" value="ECO:0007669"/>
    <property type="project" value="InterPro"/>
</dbReference>
<feature type="transmembrane region" description="Helical" evidence="8">
    <location>
        <begin position="101"/>
        <end position="122"/>
    </location>
</feature>
<dbReference type="AlphaFoldDB" id="A0A1I2QRA0"/>
<protein>
    <submittedName>
        <fullName evidence="10">Peptide/nickel transport system permease protein</fullName>
    </submittedName>
</protein>
<dbReference type="STRING" id="1045558.SAMN05216175_10578"/>
<dbReference type="PANTHER" id="PTHR43163:SF6">
    <property type="entry name" value="DIPEPTIDE TRANSPORT SYSTEM PERMEASE PROTEIN DPPB-RELATED"/>
    <property type="match status" value="1"/>
</dbReference>
<dbReference type="InterPro" id="IPR045621">
    <property type="entry name" value="BPD_transp_1_N"/>
</dbReference>
<dbReference type="Pfam" id="PF00528">
    <property type="entry name" value="BPD_transp_1"/>
    <property type="match status" value="1"/>
</dbReference>